<organism evidence="6 7">
    <name type="scientific">Bombyx mandarina</name>
    <name type="common">Wild silk moth</name>
    <name type="synonym">Wild silkworm</name>
    <dbReference type="NCBI Taxonomy" id="7092"/>
    <lineage>
        <taxon>Eukaryota</taxon>
        <taxon>Metazoa</taxon>
        <taxon>Ecdysozoa</taxon>
        <taxon>Arthropoda</taxon>
        <taxon>Hexapoda</taxon>
        <taxon>Insecta</taxon>
        <taxon>Pterygota</taxon>
        <taxon>Neoptera</taxon>
        <taxon>Endopterygota</taxon>
        <taxon>Lepidoptera</taxon>
        <taxon>Glossata</taxon>
        <taxon>Ditrysia</taxon>
        <taxon>Bombycoidea</taxon>
        <taxon>Bombycidae</taxon>
        <taxon>Bombycinae</taxon>
        <taxon>Bombyx</taxon>
    </lineage>
</organism>
<dbReference type="GeneID" id="114243031"/>
<dbReference type="Proteomes" id="UP000504629">
    <property type="component" value="Unplaced"/>
</dbReference>
<dbReference type="PROSITE" id="PS51155">
    <property type="entry name" value="CHIT_BIND_RR_2"/>
    <property type="match status" value="1"/>
</dbReference>
<evidence type="ECO:0000256" key="1">
    <source>
        <dbReference type="ARBA" id="ARBA00022460"/>
    </source>
</evidence>
<dbReference type="PANTHER" id="PTHR12236">
    <property type="entry name" value="STRUCTURAL CONTITUENT OF CUTICLE"/>
    <property type="match status" value="1"/>
</dbReference>
<dbReference type="InterPro" id="IPR031311">
    <property type="entry name" value="CHIT_BIND_RR_consensus"/>
</dbReference>
<dbReference type="RefSeq" id="XP_028030196.1">
    <property type="nucleotide sequence ID" value="XM_028174395.1"/>
</dbReference>
<keyword evidence="1 3" id="KW-0193">Cuticle</keyword>
<dbReference type="PRINTS" id="PR00947">
    <property type="entry name" value="CUTICLE"/>
</dbReference>
<dbReference type="GO" id="GO:0005615">
    <property type="term" value="C:extracellular space"/>
    <property type="evidence" value="ECO:0007669"/>
    <property type="project" value="TreeGrafter"/>
</dbReference>
<dbReference type="PROSITE" id="PS00233">
    <property type="entry name" value="CHIT_BIND_RR_1"/>
    <property type="match status" value="1"/>
</dbReference>
<dbReference type="Pfam" id="PF00379">
    <property type="entry name" value="Chitin_bind_4"/>
    <property type="match status" value="1"/>
</dbReference>
<protein>
    <submittedName>
        <fullName evidence="7">Histidine-rich glycoprotein-like</fullName>
    </submittedName>
</protein>
<dbReference type="AlphaFoldDB" id="A0A6J2JKS5"/>
<dbReference type="KEGG" id="bman:114243031"/>
<proteinExistence type="predicted"/>
<evidence type="ECO:0000313" key="6">
    <source>
        <dbReference type="Proteomes" id="UP000504629"/>
    </source>
</evidence>
<dbReference type="GO" id="GO:0031012">
    <property type="term" value="C:extracellular matrix"/>
    <property type="evidence" value="ECO:0007669"/>
    <property type="project" value="TreeGrafter"/>
</dbReference>
<accession>A0A6J2JKS5</accession>
<evidence type="ECO:0000256" key="5">
    <source>
        <dbReference type="SAM" id="SignalP"/>
    </source>
</evidence>
<reference evidence="7" key="1">
    <citation type="submission" date="2025-08" db="UniProtKB">
        <authorList>
            <consortium name="RefSeq"/>
        </authorList>
    </citation>
    <scope>IDENTIFICATION</scope>
    <source>
        <tissue evidence="7">Silk gland</tissue>
    </source>
</reference>
<feature type="signal peptide" evidence="5">
    <location>
        <begin position="1"/>
        <end position="17"/>
    </location>
</feature>
<feature type="chain" id="PRO_5027123465" evidence="5">
    <location>
        <begin position="18"/>
        <end position="238"/>
    </location>
</feature>
<dbReference type="InterPro" id="IPR051217">
    <property type="entry name" value="Insect_Cuticle_Struc_Prot"/>
</dbReference>
<sequence>MFGKALGIVIFLTVGYCQEHNHHGYTLQTLVKHDVPQKIKTHHAIPVKTAHVAPVYETNEAHAASAHENHSGHSHGHAVSSQSIVRHDTHHEQTHHEQPHEQPHYFVPVHHHAPIVHEAVIAAPIHHAPVHHVPVHHIQQIAHHDESHHDESHHEDHYAYPKYAFEYKIEDPHTGDNKYQHEIRDGDIVKGEYSLHEADGSIRTVKYTADKKSGFNAEVINSGLSKHEEPIHQHSHHH</sequence>
<feature type="compositionally biased region" description="Basic and acidic residues" evidence="4">
    <location>
        <begin position="85"/>
        <end position="100"/>
    </location>
</feature>
<dbReference type="GO" id="GO:0042302">
    <property type="term" value="F:structural constituent of cuticle"/>
    <property type="evidence" value="ECO:0007669"/>
    <property type="project" value="UniProtKB-UniRule"/>
</dbReference>
<evidence type="ECO:0000256" key="4">
    <source>
        <dbReference type="SAM" id="MobiDB-lite"/>
    </source>
</evidence>
<name>A0A6J2JKS5_BOMMA</name>
<dbReference type="PANTHER" id="PTHR12236:SF95">
    <property type="entry name" value="CUTICULAR PROTEIN 76BD, ISOFORM C-RELATED"/>
    <property type="match status" value="1"/>
</dbReference>
<evidence type="ECO:0000256" key="3">
    <source>
        <dbReference type="PROSITE-ProRule" id="PRU00497"/>
    </source>
</evidence>
<dbReference type="OrthoDB" id="6427684at2759"/>
<keyword evidence="2 5" id="KW-0732">Signal</keyword>
<feature type="region of interest" description="Disordered" evidence="4">
    <location>
        <begin position="63"/>
        <end position="100"/>
    </location>
</feature>
<evidence type="ECO:0000313" key="7">
    <source>
        <dbReference type="RefSeq" id="XP_028030196.1"/>
    </source>
</evidence>
<keyword evidence="6" id="KW-1185">Reference proteome</keyword>
<dbReference type="InterPro" id="IPR000618">
    <property type="entry name" value="Insect_cuticle"/>
</dbReference>
<gene>
    <name evidence="7" type="primary">LOC114243031</name>
</gene>
<evidence type="ECO:0000256" key="2">
    <source>
        <dbReference type="ARBA" id="ARBA00022729"/>
    </source>
</evidence>